<gene>
    <name evidence="2" type="ORF">SNOG_07456</name>
</gene>
<dbReference type="AlphaFoldDB" id="Q0ULA8"/>
<protein>
    <submittedName>
        <fullName evidence="2">Uncharacterized protein</fullName>
    </submittedName>
</protein>
<name>Q0ULA8_PHANO</name>
<dbReference type="InParanoid" id="Q0ULA8"/>
<reference evidence="3" key="1">
    <citation type="journal article" date="2007" name="Plant Cell">
        <title>Dothideomycete-plant interactions illuminated by genome sequencing and EST analysis of the wheat pathogen Stagonospora nodorum.</title>
        <authorList>
            <person name="Hane J.K."/>
            <person name="Lowe R.G."/>
            <person name="Solomon P.S."/>
            <person name="Tan K.C."/>
            <person name="Schoch C.L."/>
            <person name="Spatafora J.W."/>
            <person name="Crous P.W."/>
            <person name="Kodira C."/>
            <person name="Birren B.W."/>
            <person name="Galagan J.E."/>
            <person name="Torriani S.F."/>
            <person name="McDonald B.A."/>
            <person name="Oliver R.P."/>
        </authorList>
    </citation>
    <scope>NUCLEOTIDE SEQUENCE [LARGE SCALE GENOMIC DNA]</scope>
    <source>
        <strain evidence="3">SN15 / ATCC MYA-4574 / FGSC 10173</strain>
    </source>
</reference>
<dbReference type="EMBL" id="CH445335">
    <property type="protein sequence ID" value="EAT84922.1"/>
    <property type="molecule type" value="Genomic_DNA"/>
</dbReference>
<dbReference type="RefSeq" id="XP_001797790.1">
    <property type="nucleotide sequence ID" value="XM_001797738.1"/>
</dbReference>
<evidence type="ECO:0000256" key="1">
    <source>
        <dbReference type="SAM" id="MobiDB-lite"/>
    </source>
</evidence>
<dbReference type="GeneID" id="5974683"/>
<evidence type="ECO:0000313" key="2">
    <source>
        <dbReference type="EMBL" id="EAT84922.1"/>
    </source>
</evidence>
<evidence type="ECO:0000313" key="3">
    <source>
        <dbReference type="Proteomes" id="UP000001055"/>
    </source>
</evidence>
<organism evidence="2 3">
    <name type="scientific">Phaeosphaeria nodorum (strain SN15 / ATCC MYA-4574 / FGSC 10173)</name>
    <name type="common">Glume blotch fungus</name>
    <name type="synonym">Parastagonospora nodorum</name>
    <dbReference type="NCBI Taxonomy" id="321614"/>
    <lineage>
        <taxon>Eukaryota</taxon>
        <taxon>Fungi</taxon>
        <taxon>Dikarya</taxon>
        <taxon>Ascomycota</taxon>
        <taxon>Pezizomycotina</taxon>
        <taxon>Dothideomycetes</taxon>
        <taxon>Pleosporomycetidae</taxon>
        <taxon>Pleosporales</taxon>
        <taxon>Pleosporineae</taxon>
        <taxon>Phaeosphaeriaceae</taxon>
        <taxon>Parastagonospora</taxon>
    </lineage>
</organism>
<feature type="compositionally biased region" description="Polar residues" evidence="1">
    <location>
        <begin position="7"/>
        <end position="29"/>
    </location>
</feature>
<dbReference type="HOGENOM" id="CLU_2414031_0_0_1"/>
<dbReference type="Proteomes" id="UP000001055">
    <property type="component" value="Unassembled WGS sequence"/>
</dbReference>
<feature type="region of interest" description="Disordered" evidence="1">
    <location>
        <begin position="1"/>
        <end position="29"/>
    </location>
</feature>
<dbReference type="KEGG" id="pno:SNOG_07456"/>
<proteinExistence type="predicted"/>
<sequence length="92" mass="9914">MPAALLSTITSSPAAQNEESTSTVPISDQQRMHTRLCPTFWSTVIVLRKTPWGMHELLRGQCPTGSSSAQEEGVGAIYPNITTRAQNEAISA</sequence>
<accession>Q0ULA8</accession>